<dbReference type="InterPro" id="IPR035929">
    <property type="entry name" value="CoaB-like_sf"/>
</dbReference>
<feature type="domain" description="DNA/pantothenate metabolism flavoprotein C-terminal" evidence="4">
    <location>
        <begin position="184"/>
        <end position="390"/>
    </location>
</feature>
<protein>
    <submittedName>
        <fullName evidence="5">Unannotated protein</fullName>
    </submittedName>
</protein>
<dbReference type="Gene3D" id="3.40.50.10300">
    <property type="entry name" value="CoaB-like"/>
    <property type="match status" value="1"/>
</dbReference>
<dbReference type="Pfam" id="PF02441">
    <property type="entry name" value="Flavoprotein"/>
    <property type="match status" value="1"/>
</dbReference>
<evidence type="ECO:0000259" key="3">
    <source>
        <dbReference type="Pfam" id="PF02441"/>
    </source>
</evidence>
<accession>A0A6J7CK72</accession>
<name>A0A6J7CK72_9ZZZZ</name>
<evidence type="ECO:0000256" key="2">
    <source>
        <dbReference type="ARBA" id="ARBA00023239"/>
    </source>
</evidence>
<dbReference type="Pfam" id="PF04127">
    <property type="entry name" value="DFP"/>
    <property type="match status" value="1"/>
</dbReference>
<proteinExistence type="inferred from homology"/>
<dbReference type="InterPro" id="IPR007085">
    <property type="entry name" value="DNA/pantothenate-metab_flavo_C"/>
</dbReference>
<evidence type="ECO:0000313" key="5">
    <source>
        <dbReference type="EMBL" id="CAB4857334.1"/>
    </source>
</evidence>
<dbReference type="InterPro" id="IPR036551">
    <property type="entry name" value="Flavin_trans-like"/>
</dbReference>
<dbReference type="GO" id="GO:0004633">
    <property type="term" value="F:phosphopantothenoylcysteine decarboxylase activity"/>
    <property type="evidence" value="ECO:0007669"/>
    <property type="project" value="InterPro"/>
</dbReference>
<dbReference type="AlphaFoldDB" id="A0A6J7CK72"/>
<dbReference type="Gene3D" id="3.40.50.1950">
    <property type="entry name" value="Flavin prenyltransferase-like"/>
    <property type="match status" value="1"/>
</dbReference>
<dbReference type="EMBL" id="CAFBLH010000004">
    <property type="protein sequence ID" value="CAB4857334.1"/>
    <property type="molecule type" value="Genomic_DNA"/>
</dbReference>
<feature type="domain" description="Flavoprotein" evidence="3">
    <location>
        <begin position="7"/>
        <end position="173"/>
    </location>
</feature>
<dbReference type="PANTHER" id="PTHR14359">
    <property type="entry name" value="HOMO-OLIGOMERIC FLAVIN CONTAINING CYS DECARBOXYLASE FAMILY"/>
    <property type="match status" value="1"/>
</dbReference>
<dbReference type="SUPFAM" id="SSF52507">
    <property type="entry name" value="Homo-oligomeric flavin-containing Cys decarboxylases, HFCD"/>
    <property type="match status" value="1"/>
</dbReference>
<dbReference type="GO" id="GO:0071513">
    <property type="term" value="C:phosphopantothenoylcysteine decarboxylase complex"/>
    <property type="evidence" value="ECO:0007669"/>
    <property type="project" value="TreeGrafter"/>
</dbReference>
<dbReference type="SUPFAM" id="SSF102645">
    <property type="entry name" value="CoaB-like"/>
    <property type="match status" value="1"/>
</dbReference>
<gene>
    <name evidence="5" type="ORF">UFOPK3342_00235</name>
</gene>
<dbReference type="InterPro" id="IPR005252">
    <property type="entry name" value="CoaBC"/>
</dbReference>
<dbReference type="NCBIfam" id="TIGR00521">
    <property type="entry name" value="coaBC_dfp"/>
    <property type="match status" value="1"/>
</dbReference>
<dbReference type="GO" id="GO:0015937">
    <property type="term" value="P:coenzyme A biosynthetic process"/>
    <property type="evidence" value="ECO:0007669"/>
    <property type="project" value="InterPro"/>
</dbReference>
<dbReference type="GO" id="GO:0004632">
    <property type="term" value="F:phosphopantothenate--cysteine ligase activity"/>
    <property type="evidence" value="ECO:0007669"/>
    <property type="project" value="InterPro"/>
</dbReference>
<dbReference type="InterPro" id="IPR003382">
    <property type="entry name" value="Flavoprotein"/>
</dbReference>
<dbReference type="GO" id="GO:0010181">
    <property type="term" value="F:FMN binding"/>
    <property type="evidence" value="ECO:0007669"/>
    <property type="project" value="InterPro"/>
</dbReference>
<dbReference type="HAMAP" id="MF_02225">
    <property type="entry name" value="CoaBC"/>
    <property type="match status" value="1"/>
</dbReference>
<reference evidence="5" key="1">
    <citation type="submission" date="2020-05" db="EMBL/GenBank/DDBJ databases">
        <authorList>
            <person name="Chiriac C."/>
            <person name="Salcher M."/>
            <person name="Ghai R."/>
            <person name="Kavagutti S V."/>
        </authorList>
    </citation>
    <scope>NUCLEOTIDE SEQUENCE</scope>
</reference>
<evidence type="ECO:0000259" key="4">
    <source>
        <dbReference type="Pfam" id="PF04127"/>
    </source>
</evidence>
<keyword evidence="1" id="KW-0210">Decarboxylase</keyword>
<evidence type="ECO:0000256" key="1">
    <source>
        <dbReference type="ARBA" id="ARBA00022793"/>
    </source>
</evidence>
<organism evidence="5">
    <name type="scientific">freshwater metagenome</name>
    <dbReference type="NCBI Taxonomy" id="449393"/>
    <lineage>
        <taxon>unclassified sequences</taxon>
        <taxon>metagenomes</taxon>
        <taxon>ecological metagenomes</taxon>
    </lineage>
</organism>
<keyword evidence="2" id="KW-0456">Lyase</keyword>
<dbReference type="GO" id="GO:0015941">
    <property type="term" value="P:pantothenate catabolic process"/>
    <property type="evidence" value="ECO:0007669"/>
    <property type="project" value="InterPro"/>
</dbReference>
<sequence>MSASNREVVLGVGAGIAAYKSCELLRRLQDRGYTVTVVPTPSSLNFVGSATWEALSGRPVSTEVWDNVHEVSHISLAQKADFFVIAPATADLIARIAMGRADDLLTNLVLASEAPLLIVPAMHPAMWLDPATIANVQTLRSRGYVVMEPETGRLTGRDSGQGRFPETSSIIEKFDVITGNVRDLVGKRVLISGGGTREAIDPVRFIGNRSSGKQAVALASAALLRGADVHLVAANMSTEELGGVTVTEVESAQEMHQALLHEFPLCDVLVMCAAVADAKPTQRFTEKIKKTFLTSINLEPNPDIVAELSKTKQGQIMIGFAAETSHHTEAARSKLVAKGLDAIYVNDVSDGAIFGKDTTQGMILSRTGADIALKEVSKDALAHLLLDYAARQLG</sequence>
<dbReference type="PANTHER" id="PTHR14359:SF6">
    <property type="entry name" value="PHOSPHOPANTOTHENOYLCYSTEINE DECARBOXYLASE"/>
    <property type="match status" value="1"/>
</dbReference>